<evidence type="ECO:0000313" key="1">
    <source>
        <dbReference type="EMBL" id="GAB1254525.1"/>
    </source>
</evidence>
<comment type="caution">
    <text evidence="1">The sequence shown here is derived from an EMBL/GenBank/DDBJ whole genome shotgun (WGS) entry which is preliminary data.</text>
</comment>
<evidence type="ECO:0000313" key="2">
    <source>
        <dbReference type="Proteomes" id="UP001628192"/>
    </source>
</evidence>
<name>A0ABQ0E9P4_9BACT</name>
<accession>A0ABQ0E9P4</accession>
<reference evidence="1 2" key="1">
    <citation type="journal article" date="2025" name="Int. J. Syst. Evol. Microbiol.">
        <title>Desulfovibrio falkowii sp. nov., Porphyromonas miyakawae sp. nov., Mediterraneibacter flintii sp. nov. and Owariibacterium komagatae gen. nov., sp. nov., isolated from human faeces.</title>
        <authorList>
            <person name="Hamaguchi T."/>
            <person name="Ohara M."/>
            <person name="Hisatomi A."/>
            <person name="Sekiguchi K."/>
            <person name="Takeda J.I."/>
            <person name="Ueyama J."/>
            <person name="Ito M."/>
            <person name="Nishiwaki H."/>
            <person name="Ogi T."/>
            <person name="Hirayama M."/>
            <person name="Ohkuma M."/>
            <person name="Sakamoto M."/>
            <person name="Ohno K."/>
        </authorList>
    </citation>
    <scope>NUCLEOTIDE SEQUENCE [LARGE SCALE GENOMIC DNA]</scope>
    <source>
        <strain evidence="1 2">13CB8C</strain>
    </source>
</reference>
<organism evidence="1 2">
    <name type="scientific">Desulfovibrio falkowii</name>
    <dbReference type="NCBI Taxonomy" id="3136602"/>
    <lineage>
        <taxon>Bacteria</taxon>
        <taxon>Pseudomonadati</taxon>
        <taxon>Thermodesulfobacteriota</taxon>
        <taxon>Desulfovibrionia</taxon>
        <taxon>Desulfovibrionales</taxon>
        <taxon>Desulfovibrionaceae</taxon>
        <taxon>Desulfovibrio</taxon>
    </lineage>
</organism>
<sequence>MSEKRKKIASICLKSEAKGNAKIELFDSAQWDDAPENRVRARLNGRWVDDHEGGNLYLDTNGVAAMVGKLLSDGILTPAPPRPTYAKGQRVLLPVGEGVEQGYVMHGEPFLGADNRWHVMVHGAQNSFCLMPCDMLRDAPQNRKAPARTGAIKEQTV</sequence>
<protein>
    <submittedName>
        <fullName evidence="1">Uncharacterized protein</fullName>
    </submittedName>
</protein>
<proteinExistence type="predicted"/>
<dbReference type="RefSeq" id="WP_407844784.1">
    <property type="nucleotide sequence ID" value="NZ_BAAFSG010000001.1"/>
</dbReference>
<dbReference type="Proteomes" id="UP001628192">
    <property type="component" value="Unassembled WGS sequence"/>
</dbReference>
<dbReference type="EMBL" id="BAAFSG010000001">
    <property type="protein sequence ID" value="GAB1254525.1"/>
    <property type="molecule type" value="Genomic_DNA"/>
</dbReference>
<gene>
    <name evidence="1" type="ORF">Defa_20120</name>
</gene>
<keyword evidence="2" id="KW-1185">Reference proteome</keyword>